<keyword evidence="2" id="KW-1185">Reference proteome</keyword>
<dbReference type="EMBL" id="MU274910">
    <property type="protein sequence ID" value="KAI0089502.1"/>
    <property type="molecule type" value="Genomic_DNA"/>
</dbReference>
<protein>
    <submittedName>
        <fullName evidence="1">Uncharacterized protein</fullName>
    </submittedName>
</protein>
<gene>
    <name evidence="1" type="ORF">BDY19DRAFT_107787</name>
</gene>
<organism evidence="1 2">
    <name type="scientific">Irpex rosettiformis</name>
    <dbReference type="NCBI Taxonomy" id="378272"/>
    <lineage>
        <taxon>Eukaryota</taxon>
        <taxon>Fungi</taxon>
        <taxon>Dikarya</taxon>
        <taxon>Basidiomycota</taxon>
        <taxon>Agaricomycotina</taxon>
        <taxon>Agaricomycetes</taxon>
        <taxon>Polyporales</taxon>
        <taxon>Irpicaceae</taxon>
        <taxon>Irpex</taxon>
    </lineage>
</organism>
<reference evidence="1" key="1">
    <citation type="journal article" date="2021" name="Environ. Microbiol.">
        <title>Gene family expansions and transcriptome signatures uncover fungal adaptations to wood decay.</title>
        <authorList>
            <person name="Hage H."/>
            <person name="Miyauchi S."/>
            <person name="Viragh M."/>
            <person name="Drula E."/>
            <person name="Min B."/>
            <person name="Chaduli D."/>
            <person name="Navarro D."/>
            <person name="Favel A."/>
            <person name="Norest M."/>
            <person name="Lesage-Meessen L."/>
            <person name="Balint B."/>
            <person name="Merenyi Z."/>
            <person name="de Eugenio L."/>
            <person name="Morin E."/>
            <person name="Martinez A.T."/>
            <person name="Baldrian P."/>
            <person name="Stursova M."/>
            <person name="Martinez M.J."/>
            <person name="Novotny C."/>
            <person name="Magnuson J.K."/>
            <person name="Spatafora J.W."/>
            <person name="Maurice S."/>
            <person name="Pangilinan J."/>
            <person name="Andreopoulos W."/>
            <person name="LaButti K."/>
            <person name="Hundley H."/>
            <person name="Na H."/>
            <person name="Kuo A."/>
            <person name="Barry K."/>
            <person name="Lipzen A."/>
            <person name="Henrissat B."/>
            <person name="Riley R."/>
            <person name="Ahrendt S."/>
            <person name="Nagy L.G."/>
            <person name="Grigoriev I.V."/>
            <person name="Martin F."/>
            <person name="Rosso M.N."/>
        </authorList>
    </citation>
    <scope>NUCLEOTIDE SEQUENCE</scope>
    <source>
        <strain evidence="1">CBS 384.51</strain>
    </source>
</reference>
<sequence>MPTNAVRKHSSRLTGEPSSAKATVAMTQPGKDASGKTHGLLSAPASTRAPNKSNAAGGCAEGTKEHPSMTSPSNTESKTEKQPSNSINSDNNHGGKGRRGRRNAKQNSGNEVSAAGLSTTVEPSTAKSETIPPVSQKKSQSRRKAEPKPSSCETLTSTDVPRAPPTDVKKEPVLTASLASSLPPKVSPQTAPIAHRNNTVRLASTRQKPRQECIDFILGRCQKGDECQRLHLPHDSSEMPKAPSS</sequence>
<comment type="caution">
    <text evidence="1">The sequence shown here is derived from an EMBL/GenBank/DDBJ whole genome shotgun (WGS) entry which is preliminary data.</text>
</comment>
<name>A0ACB8U5A7_9APHY</name>
<dbReference type="Proteomes" id="UP001055072">
    <property type="component" value="Unassembled WGS sequence"/>
</dbReference>
<evidence type="ECO:0000313" key="1">
    <source>
        <dbReference type="EMBL" id="KAI0089502.1"/>
    </source>
</evidence>
<accession>A0ACB8U5A7</accession>
<evidence type="ECO:0000313" key="2">
    <source>
        <dbReference type="Proteomes" id="UP001055072"/>
    </source>
</evidence>
<proteinExistence type="predicted"/>